<evidence type="ECO:0000259" key="8">
    <source>
        <dbReference type="SMART" id="SM01005"/>
    </source>
</evidence>
<dbReference type="GO" id="GO:0030632">
    <property type="term" value="P:D-alanine biosynthetic process"/>
    <property type="evidence" value="ECO:0007669"/>
    <property type="project" value="UniProtKB-UniRule"/>
</dbReference>
<dbReference type="AlphaFoldDB" id="A0A4R9BW12"/>
<evidence type="ECO:0000256" key="7">
    <source>
        <dbReference type="SAM" id="MobiDB-lite"/>
    </source>
</evidence>
<comment type="function">
    <text evidence="4">Catalyzes the interconversion of L-alanine and D-alanine. May also act on other amino acids.</text>
</comment>
<name>A0A4R9BW12_9MICO</name>
<feature type="binding site" evidence="4 6">
    <location>
        <position position="133"/>
    </location>
    <ligand>
        <name>substrate</name>
    </ligand>
</feature>
<accession>A0A4R9BW12</accession>
<comment type="similarity">
    <text evidence="4">Belongs to the alanine racemase family.</text>
</comment>
<organism evidence="9 10">
    <name type="scientific">Cryobacterium lactosi</name>
    <dbReference type="NCBI Taxonomy" id="1259202"/>
    <lineage>
        <taxon>Bacteria</taxon>
        <taxon>Bacillati</taxon>
        <taxon>Actinomycetota</taxon>
        <taxon>Actinomycetes</taxon>
        <taxon>Micrococcales</taxon>
        <taxon>Microbacteriaceae</taxon>
        <taxon>Cryobacterium</taxon>
    </lineage>
</organism>
<dbReference type="NCBIfam" id="TIGR00492">
    <property type="entry name" value="alr"/>
    <property type="match status" value="1"/>
</dbReference>
<keyword evidence="2 4" id="KW-0663">Pyridoxal phosphate</keyword>
<evidence type="ECO:0000256" key="1">
    <source>
        <dbReference type="ARBA" id="ARBA00001933"/>
    </source>
</evidence>
<feature type="active site" description="Proton acceptor; specific for D-alanine" evidence="4">
    <location>
        <position position="35"/>
    </location>
</feature>
<dbReference type="PANTHER" id="PTHR30511">
    <property type="entry name" value="ALANINE RACEMASE"/>
    <property type="match status" value="1"/>
</dbReference>
<evidence type="ECO:0000256" key="6">
    <source>
        <dbReference type="PIRSR" id="PIRSR600821-52"/>
    </source>
</evidence>
<feature type="binding site" evidence="4 6">
    <location>
        <position position="311"/>
    </location>
    <ligand>
        <name>substrate</name>
    </ligand>
</feature>
<dbReference type="Proteomes" id="UP000298468">
    <property type="component" value="Unassembled WGS sequence"/>
</dbReference>
<dbReference type="InterPro" id="IPR000821">
    <property type="entry name" value="Ala_racemase"/>
</dbReference>
<comment type="catalytic activity">
    <reaction evidence="4">
        <text>L-alanine = D-alanine</text>
        <dbReference type="Rhea" id="RHEA:20249"/>
        <dbReference type="ChEBI" id="CHEBI:57416"/>
        <dbReference type="ChEBI" id="CHEBI:57972"/>
        <dbReference type="EC" id="5.1.1.1"/>
    </reaction>
</comment>
<dbReference type="RefSeq" id="WP_134640265.1">
    <property type="nucleotide sequence ID" value="NZ_SOHM01000013.1"/>
</dbReference>
<dbReference type="Gene3D" id="3.20.20.10">
    <property type="entry name" value="Alanine racemase"/>
    <property type="match status" value="1"/>
</dbReference>
<dbReference type="UniPathway" id="UPA00042">
    <property type="reaction ID" value="UER00497"/>
</dbReference>
<evidence type="ECO:0000256" key="2">
    <source>
        <dbReference type="ARBA" id="ARBA00022898"/>
    </source>
</evidence>
<comment type="pathway">
    <text evidence="4">Amino-acid biosynthesis; D-alanine biosynthesis; D-alanine from L-alanine: step 1/1.</text>
</comment>
<dbReference type="Pfam" id="PF01168">
    <property type="entry name" value="Ala_racemase_N"/>
    <property type="match status" value="1"/>
</dbReference>
<dbReference type="InterPro" id="IPR029066">
    <property type="entry name" value="PLP-binding_barrel"/>
</dbReference>
<proteinExistence type="inferred from homology"/>
<dbReference type="PRINTS" id="PR00992">
    <property type="entry name" value="ALARACEMASE"/>
</dbReference>
<gene>
    <name evidence="9" type="primary">alr</name>
    <name evidence="9" type="ORF">E3T61_07455</name>
</gene>
<feature type="active site" description="Proton acceptor; specific for L-alanine" evidence="4">
    <location>
        <position position="263"/>
    </location>
</feature>
<reference evidence="9 10" key="1">
    <citation type="submission" date="2019-03" db="EMBL/GenBank/DDBJ databases">
        <title>Genomics of glacier-inhabiting Cryobacterium strains.</title>
        <authorList>
            <person name="Liu Q."/>
            <person name="Xin Y.-H."/>
        </authorList>
    </citation>
    <scope>NUCLEOTIDE SEQUENCE [LARGE SCALE GENOMIC DNA]</scope>
    <source>
        <strain evidence="9 10">Sr59</strain>
    </source>
</reference>
<dbReference type="GO" id="GO:0005829">
    <property type="term" value="C:cytosol"/>
    <property type="evidence" value="ECO:0007669"/>
    <property type="project" value="TreeGrafter"/>
</dbReference>
<dbReference type="GO" id="GO:0009252">
    <property type="term" value="P:peptidoglycan biosynthetic process"/>
    <property type="evidence" value="ECO:0007669"/>
    <property type="project" value="TreeGrafter"/>
</dbReference>
<dbReference type="InterPro" id="IPR001608">
    <property type="entry name" value="Ala_racemase_N"/>
</dbReference>
<dbReference type="GO" id="GO:0008784">
    <property type="term" value="F:alanine racemase activity"/>
    <property type="evidence" value="ECO:0007669"/>
    <property type="project" value="UniProtKB-UniRule"/>
</dbReference>
<dbReference type="HAMAP" id="MF_01201">
    <property type="entry name" value="Ala_racemase"/>
    <property type="match status" value="1"/>
</dbReference>
<dbReference type="SUPFAM" id="SSF50621">
    <property type="entry name" value="Alanine racemase C-terminal domain-like"/>
    <property type="match status" value="1"/>
</dbReference>
<dbReference type="PROSITE" id="PS00395">
    <property type="entry name" value="ALANINE_RACEMASE"/>
    <property type="match status" value="1"/>
</dbReference>
<dbReference type="InterPro" id="IPR011079">
    <property type="entry name" value="Ala_racemase_C"/>
</dbReference>
<dbReference type="SMART" id="SM01005">
    <property type="entry name" value="Ala_racemase_C"/>
    <property type="match status" value="1"/>
</dbReference>
<dbReference type="EC" id="5.1.1.1" evidence="4"/>
<keyword evidence="3 4" id="KW-0413">Isomerase</keyword>
<dbReference type="Pfam" id="PF00842">
    <property type="entry name" value="Ala_racemase_C"/>
    <property type="match status" value="1"/>
</dbReference>
<dbReference type="InterPro" id="IPR020622">
    <property type="entry name" value="Ala_racemase_pyridoxalP-BS"/>
</dbReference>
<evidence type="ECO:0000313" key="9">
    <source>
        <dbReference type="EMBL" id="TFD91805.1"/>
    </source>
</evidence>
<dbReference type="Gene3D" id="2.40.37.10">
    <property type="entry name" value="Lyase, Ornithine Decarboxylase, Chain A, domain 1"/>
    <property type="match status" value="1"/>
</dbReference>
<evidence type="ECO:0000313" key="10">
    <source>
        <dbReference type="Proteomes" id="UP000298468"/>
    </source>
</evidence>
<keyword evidence="10" id="KW-1185">Reference proteome</keyword>
<feature type="domain" description="Alanine racemase C-terminal" evidence="8">
    <location>
        <begin position="242"/>
        <end position="369"/>
    </location>
</feature>
<dbReference type="SUPFAM" id="SSF51419">
    <property type="entry name" value="PLP-binding barrel"/>
    <property type="match status" value="1"/>
</dbReference>
<evidence type="ECO:0000256" key="5">
    <source>
        <dbReference type="PIRSR" id="PIRSR600821-50"/>
    </source>
</evidence>
<sequence>MTDFREAVIDLDAVQANVVRLRSLIGTRHTMAVVKANGYGHGAAPVARAALAGGADWLGVADISEALVLRAAGINAPLLAWLHGPDADFAAAIAADIDLGLSSALQLRQVAEAATVLGRPAFVQIKLETGLNRNGVDEADWAEVLGLAAAFERVGRLRVRGVFSHLANTSAEDDLTAIASFDRGLAAAAAAGLTVDLAHLASTAAALRLPAARYNMVRLGIGIYGQSPFDDQDAAALGLTAAMTLRGRVAAVRQVNAGAGVSYDYLWRATADTTLALVPLGYADGVPRQAMNTARVAINGSQYPVVGRVAMDQFVVDVDSDSVTVGDVVVLFGDAAAGVPTAAEWGAAAGTINYDIVTRVGARVPRRYVGTLAENTDAGAPGVPGADPTETAEA</sequence>
<comment type="caution">
    <text evidence="9">The sequence shown here is derived from an EMBL/GenBank/DDBJ whole genome shotgun (WGS) entry which is preliminary data.</text>
</comment>
<feature type="region of interest" description="Disordered" evidence="7">
    <location>
        <begin position="374"/>
        <end position="394"/>
    </location>
</feature>
<dbReference type="OrthoDB" id="9813814at2"/>
<comment type="cofactor">
    <cofactor evidence="1 4 5">
        <name>pyridoxal 5'-phosphate</name>
        <dbReference type="ChEBI" id="CHEBI:597326"/>
    </cofactor>
</comment>
<evidence type="ECO:0000256" key="3">
    <source>
        <dbReference type="ARBA" id="ARBA00023235"/>
    </source>
</evidence>
<dbReference type="EMBL" id="SOHM01000013">
    <property type="protein sequence ID" value="TFD91805.1"/>
    <property type="molecule type" value="Genomic_DNA"/>
</dbReference>
<protein>
    <recommendedName>
        <fullName evidence="4">Alanine racemase</fullName>
        <ecNumber evidence="4">5.1.1.1</ecNumber>
    </recommendedName>
</protein>
<feature type="modified residue" description="N6-(pyridoxal phosphate)lysine" evidence="4 5">
    <location>
        <position position="35"/>
    </location>
</feature>
<dbReference type="PANTHER" id="PTHR30511:SF0">
    <property type="entry name" value="ALANINE RACEMASE, CATABOLIC-RELATED"/>
    <property type="match status" value="1"/>
</dbReference>
<evidence type="ECO:0000256" key="4">
    <source>
        <dbReference type="HAMAP-Rule" id="MF_01201"/>
    </source>
</evidence>
<dbReference type="InterPro" id="IPR009006">
    <property type="entry name" value="Ala_racemase/Decarboxylase_C"/>
</dbReference>
<dbReference type="CDD" id="cd00430">
    <property type="entry name" value="PLPDE_III_AR"/>
    <property type="match status" value="1"/>
</dbReference>
<dbReference type="GO" id="GO:0030170">
    <property type="term" value="F:pyridoxal phosphate binding"/>
    <property type="evidence" value="ECO:0007669"/>
    <property type="project" value="UniProtKB-UniRule"/>
</dbReference>